<keyword evidence="2" id="KW-1185">Reference proteome</keyword>
<evidence type="ECO:0000313" key="1">
    <source>
        <dbReference type="EMBL" id="KAI0086035.1"/>
    </source>
</evidence>
<gene>
    <name evidence="1" type="ORF">BDY19DRAFT_895413</name>
</gene>
<sequence>MVRYNLNIDCPVKWTATQEKSISNELPFTEISAPHASERVSHIYHQVLWLPESIMPLDRLVPALMCAVSVALPNTGYHQFEGHELLGLLKPHLMTPRQVTEKYHKRLAALMDQEESSDVDPDDELMWYIMRYDKGVPEDGTTPDAQAAYEAWKSAWLNRMEQREIMVQILLHFLLLTLPGIPEDESKPYIPNISTPNPSPRKRKHVSSSSQDSLSAAALEECLEVLMDKLAMWQLIYSVDLNAGGDGGVRQTHRLTSFHKNKPKNTDDRDWMQIFCEDVVEPAFRSKLPTQCSLLRSKVFQTSPFDDEDSFDLPDSPPASPKLDSQRPKKSASRANEGSREKKDLSRTRSLSITLEEERVRARSRSLSIGPNAVHKRALAREVSMTTAFKGKEKKKAQDPSSRRNALGRTKSTADAVVVKAKGKDRVGTTLVAATPRKVKPKGGRSFSSAFPDGKDVLPTLIDESGLNNTSRRAVEGGDDDDDWTLRSSPDILLLTDDERNTSPSADGLDDDAKERLFFGRSRTLVEGTPTRRRR</sequence>
<dbReference type="EMBL" id="MU274926">
    <property type="protein sequence ID" value="KAI0086035.1"/>
    <property type="molecule type" value="Genomic_DNA"/>
</dbReference>
<comment type="caution">
    <text evidence="1">The sequence shown here is derived from an EMBL/GenBank/DDBJ whole genome shotgun (WGS) entry which is preliminary data.</text>
</comment>
<reference evidence="1" key="1">
    <citation type="journal article" date="2021" name="Environ. Microbiol.">
        <title>Gene family expansions and transcriptome signatures uncover fungal adaptations to wood decay.</title>
        <authorList>
            <person name="Hage H."/>
            <person name="Miyauchi S."/>
            <person name="Viragh M."/>
            <person name="Drula E."/>
            <person name="Min B."/>
            <person name="Chaduli D."/>
            <person name="Navarro D."/>
            <person name="Favel A."/>
            <person name="Norest M."/>
            <person name="Lesage-Meessen L."/>
            <person name="Balint B."/>
            <person name="Merenyi Z."/>
            <person name="de Eugenio L."/>
            <person name="Morin E."/>
            <person name="Martinez A.T."/>
            <person name="Baldrian P."/>
            <person name="Stursova M."/>
            <person name="Martinez M.J."/>
            <person name="Novotny C."/>
            <person name="Magnuson J.K."/>
            <person name="Spatafora J.W."/>
            <person name="Maurice S."/>
            <person name="Pangilinan J."/>
            <person name="Andreopoulos W."/>
            <person name="LaButti K."/>
            <person name="Hundley H."/>
            <person name="Na H."/>
            <person name="Kuo A."/>
            <person name="Barry K."/>
            <person name="Lipzen A."/>
            <person name="Henrissat B."/>
            <person name="Riley R."/>
            <person name="Ahrendt S."/>
            <person name="Nagy L.G."/>
            <person name="Grigoriev I.V."/>
            <person name="Martin F."/>
            <person name="Rosso M.N."/>
        </authorList>
    </citation>
    <scope>NUCLEOTIDE SEQUENCE</scope>
    <source>
        <strain evidence="1">CBS 384.51</strain>
    </source>
</reference>
<accession>A0ACB8TVJ4</accession>
<evidence type="ECO:0000313" key="2">
    <source>
        <dbReference type="Proteomes" id="UP001055072"/>
    </source>
</evidence>
<dbReference type="Proteomes" id="UP001055072">
    <property type="component" value="Unassembled WGS sequence"/>
</dbReference>
<proteinExistence type="predicted"/>
<protein>
    <submittedName>
        <fullName evidence="1">Uncharacterized protein</fullName>
    </submittedName>
</protein>
<organism evidence="1 2">
    <name type="scientific">Irpex rosettiformis</name>
    <dbReference type="NCBI Taxonomy" id="378272"/>
    <lineage>
        <taxon>Eukaryota</taxon>
        <taxon>Fungi</taxon>
        <taxon>Dikarya</taxon>
        <taxon>Basidiomycota</taxon>
        <taxon>Agaricomycotina</taxon>
        <taxon>Agaricomycetes</taxon>
        <taxon>Polyporales</taxon>
        <taxon>Irpicaceae</taxon>
        <taxon>Irpex</taxon>
    </lineage>
</organism>
<name>A0ACB8TVJ4_9APHY</name>